<dbReference type="Proteomes" id="UP000683925">
    <property type="component" value="Unassembled WGS sequence"/>
</dbReference>
<protein>
    <submittedName>
        <fullName evidence="1">Uncharacterized protein</fullName>
    </submittedName>
</protein>
<accession>A0A8S1WTF6</accession>
<sequence>MKMEPSQHLFTQLNTIQIIIQNRKLRLQIEMFKLSQSKLKTNLDTKRQEDEKQENQQSYSQNQIGVDYSIKEQYLDILAIDKFHYNMNKKWFVQRLQTRFAQICIVKEEQITKGLELYIQHRHLSEKISDIYVKQAASYKNLMKEDLEQQEN</sequence>
<dbReference type="EMBL" id="CAJJDP010000102">
    <property type="protein sequence ID" value="CAD8192522.1"/>
    <property type="molecule type" value="Genomic_DNA"/>
</dbReference>
<organism evidence="1 2">
    <name type="scientific">Paramecium octaurelia</name>
    <dbReference type="NCBI Taxonomy" id="43137"/>
    <lineage>
        <taxon>Eukaryota</taxon>
        <taxon>Sar</taxon>
        <taxon>Alveolata</taxon>
        <taxon>Ciliophora</taxon>
        <taxon>Intramacronucleata</taxon>
        <taxon>Oligohymenophorea</taxon>
        <taxon>Peniculida</taxon>
        <taxon>Parameciidae</taxon>
        <taxon>Paramecium</taxon>
    </lineage>
</organism>
<name>A0A8S1WTF6_PAROT</name>
<proteinExistence type="predicted"/>
<dbReference type="AlphaFoldDB" id="A0A8S1WTF6"/>
<keyword evidence="2" id="KW-1185">Reference proteome</keyword>
<gene>
    <name evidence="1" type="ORF">POCTA_138.1.T1020117</name>
</gene>
<comment type="caution">
    <text evidence="1">The sequence shown here is derived from an EMBL/GenBank/DDBJ whole genome shotgun (WGS) entry which is preliminary data.</text>
</comment>
<evidence type="ECO:0000313" key="1">
    <source>
        <dbReference type="EMBL" id="CAD8192522.1"/>
    </source>
</evidence>
<dbReference type="OrthoDB" id="10568208at2759"/>
<reference evidence="1" key="1">
    <citation type="submission" date="2021-01" db="EMBL/GenBank/DDBJ databases">
        <authorList>
            <consortium name="Genoscope - CEA"/>
            <person name="William W."/>
        </authorList>
    </citation>
    <scope>NUCLEOTIDE SEQUENCE</scope>
</reference>
<evidence type="ECO:0000313" key="2">
    <source>
        <dbReference type="Proteomes" id="UP000683925"/>
    </source>
</evidence>